<reference evidence="1" key="1">
    <citation type="submission" date="2021-07" db="EMBL/GenBank/DDBJ databases">
        <title>Candidatus Kaistella beijingensis sp. nov. isolated from a municipal wastewater treatment plant is involved in sludge foaming.</title>
        <authorList>
            <person name="Song Y."/>
            <person name="Liu S.-J."/>
        </authorList>
    </citation>
    <scope>NUCLEOTIDE SEQUENCE</scope>
    <source>
        <strain evidence="1">DSM 43998</strain>
    </source>
</reference>
<dbReference type="RefSeq" id="WP_066469350.1">
    <property type="nucleotide sequence ID" value="NZ_CBCRUZ010000005.1"/>
</dbReference>
<proteinExistence type="predicted"/>
<dbReference type="InterPro" id="IPR007995">
    <property type="entry name" value="DUF742"/>
</dbReference>
<gene>
    <name evidence="1" type="ORF">KV203_18305</name>
</gene>
<organism evidence="1 2">
    <name type="scientific">Skermania pinensis</name>
    <dbReference type="NCBI Taxonomy" id="39122"/>
    <lineage>
        <taxon>Bacteria</taxon>
        <taxon>Bacillati</taxon>
        <taxon>Actinomycetota</taxon>
        <taxon>Actinomycetes</taxon>
        <taxon>Mycobacteriales</taxon>
        <taxon>Gordoniaceae</taxon>
        <taxon>Skermania</taxon>
    </lineage>
</organism>
<sequence>MPDQQPEKKRGPTRIRPYALTAGRTEPDIELPIEAVIDTMPHTSHVDWPSGDVRAEIVARCSTQRLSVAEIAAHLKRPLGVIRVIIGDLVMAGYLRVNATLGADATVADRRALLERTLRGLQAL</sequence>
<accession>A0ABX8S7C0</accession>
<evidence type="ECO:0000313" key="1">
    <source>
        <dbReference type="EMBL" id="QXQ13717.1"/>
    </source>
</evidence>
<dbReference type="PANTHER" id="PTHR36221:SF1">
    <property type="entry name" value="DUF742 DOMAIN-CONTAINING PROTEIN"/>
    <property type="match status" value="1"/>
</dbReference>
<dbReference type="Pfam" id="PF05331">
    <property type="entry name" value="DUF742"/>
    <property type="match status" value="1"/>
</dbReference>
<evidence type="ECO:0000313" key="2">
    <source>
        <dbReference type="Proteomes" id="UP000887023"/>
    </source>
</evidence>
<keyword evidence="2" id="KW-1185">Reference proteome</keyword>
<name>A0ABX8S7C0_9ACTN</name>
<dbReference type="Proteomes" id="UP000887023">
    <property type="component" value="Chromosome"/>
</dbReference>
<protein>
    <submittedName>
        <fullName evidence="1">DUF742 domain-containing protein</fullName>
    </submittedName>
</protein>
<dbReference type="PANTHER" id="PTHR36221">
    <property type="entry name" value="DUF742 DOMAIN-CONTAINING PROTEIN"/>
    <property type="match status" value="1"/>
</dbReference>
<dbReference type="EMBL" id="CP079105">
    <property type="protein sequence ID" value="QXQ13717.1"/>
    <property type="molecule type" value="Genomic_DNA"/>
</dbReference>